<accession>A0A9X1KX78</accession>
<dbReference type="Proteomes" id="UP001139409">
    <property type="component" value="Unassembled WGS sequence"/>
</dbReference>
<sequence>MRAVIFLFCLIPLLALLPPSEENQRQGHKITFGPGEELNYRVHYGFLNAAVARMVIGEDIHYVNGQPCMKIDVYGESVGMFDLFTRIRDNWGTYFDTTNIRPARFYRVLEEGKYRKNEVVTFDHSREIAYTREFSFSQNRWKPVVEAKVPSNVQDLVSGYYFLRTYDFSKNKPGDLITLKAFFDKEMYDFKIRFVGREEVKTNLGVIRSLVLSPIMPENSLFDGENSIRIWISDDINKVPLKIKANMFVGAVEIDIESFKKGKVK</sequence>
<evidence type="ECO:0000313" key="1">
    <source>
        <dbReference type="EMBL" id="MCA6073952.1"/>
    </source>
</evidence>
<gene>
    <name evidence="1" type="ORF">LDX50_03680</name>
</gene>
<name>A0A9X1KX78_9BACT</name>
<dbReference type="Pfam" id="PF11306">
    <property type="entry name" value="DUF3108"/>
    <property type="match status" value="1"/>
</dbReference>
<dbReference type="InterPro" id="IPR021457">
    <property type="entry name" value="DUF3108"/>
</dbReference>
<reference evidence="1" key="1">
    <citation type="submission" date="2021-09" db="EMBL/GenBank/DDBJ databases">
        <title>Fulvivirga sp. isolated from coastal sediment.</title>
        <authorList>
            <person name="Yu H."/>
        </authorList>
    </citation>
    <scope>NUCLEOTIDE SEQUENCE</scope>
    <source>
        <strain evidence="1">1062</strain>
    </source>
</reference>
<proteinExistence type="predicted"/>
<keyword evidence="2" id="KW-1185">Reference proteome</keyword>
<organism evidence="1 2">
    <name type="scientific">Fulvivirga sedimenti</name>
    <dbReference type="NCBI Taxonomy" id="2879465"/>
    <lineage>
        <taxon>Bacteria</taxon>
        <taxon>Pseudomonadati</taxon>
        <taxon>Bacteroidota</taxon>
        <taxon>Cytophagia</taxon>
        <taxon>Cytophagales</taxon>
        <taxon>Fulvivirgaceae</taxon>
        <taxon>Fulvivirga</taxon>
    </lineage>
</organism>
<dbReference type="EMBL" id="JAIXNE010000001">
    <property type="protein sequence ID" value="MCA6073952.1"/>
    <property type="molecule type" value="Genomic_DNA"/>
</dbReference>
<comment type="caution">
    <text evidence="1">The sequence shown here is derived from an EMBL/GenBank/DDBJ whole genome shotgun (WGS) entry which is preliminary data.</text>
</comment>
<dbReference type="RefSeq" id="WP_225697061.1">
    <property type="nucleotide sequence ID" value="NZ_JAIXNE010000001.1"/>
</dbReference>
<protein>
    <submittedName>
        <fullName evidence="1">DUF3108 domain-containing protein</fullName>
    </submittedName>
</protein>
<evidence type="ECO:0000313" key="2">
    <source>
        <dbReference type="Proteomes" id="UP001139409"/>
    </source>
</evidence>
<dbReference type="AlphaFoldDB" id="A0A9X1KX78"/>